<keyword evidence="3 5" id="KW-0732">Signal</keyword>
<feature type="compositionally biased region" description="Low complexity" evidence="4">
    <location>
        <begin position="29"/>
        <end position="52"/>
    </location>
</feature>
<evidence type="ECO:0000313" key="7">
    <source>
        <dbReference type="EMBL" id="WNM24657.1"/>
    </source>
</evidence>
<dbReference type="SUPFAM" id="SSF53850">
    <property type="entry name" value="Periplasmic binding protein-like II"/>
    <property type="match status" value="1"/>
</dbReference>
<comment type="similarity">
    <text evidence="1">Belongs to the bacterial solute-binding protein 5 family.</text>
</comment>
<dbReference type="GO" id="GO:0015833">
    <property type="term" value="P:peptide transport"/>
    <property type="evidence" value="ECO:0007669"/>
    <property type="project" value="TreeGrafter"/>
</dbReference>
<feature type="chain" id="PRO_5041664717" evidence="5">
    <location>
        <begin position="24"/>
        <end position="514"/>
    </location>
</feature>
<dbReference type="Gene3D" id="3.10.105.10">
    <property type="entry name" value="Dipeptide-binding Protein, Domain 3"/>
    <property type="match status" value="1"/>
</dbReference>
<dbReference type="Proteomes" id="UP001304125">
    <property type="component" value="Chromosome"/>
</dbReference>
<evidence type="ECO:0000256" key="2">
    <source>
        <dbReference type="ARBA" id="ARBA00022448"/>
    </source>
</evidence>
<dbReference type="Gene3D" id="3.40.190.10">
    <property type="entry name" value="Periplasmic binding protein-like II"/>
    <property type="match status" value="1"/>
</dbReference>
<feature type="signal peptide" evidence="5">
    <location>
        <begin position="1"/>
        <end position="23"/>
    </location>
</feature>
<evidence type="ECO:0000313" key="8">
    <source>
        <dbReference type="Proteomes" id="UP001304125"/>
    </source>
</evidence>
<evidence type="ECO:0000256" key="1">
    <source>
        <dbReference type="ARBA" id="ARBA00005695"/>
    </source>
</evidence>
<dbReference type="PROSITE" id="PS51257">
    <property type="entry name" value="PROKAR_LIPOPROTEIN"/>
    <property type="match status" value="1"/>
</dbReference>
<keyword evidence="8" id="KW-1185">Reference proteome</keyword>
<feature type="domain" description="Solute-binding protein family 5" evidence="6">
    <location>
        <begin position="87"/>
        <end position="426"/>
    </location>
</feature>
<evidence type="ECO:0000256" key="4">
    <source>
        <dbReference type="SAM" id="MobiDB-lite"/>
    </source>
</evidence>
<accession>A0AA96J6X8</accession>
<name>A0AA96J6X8_9MICO</name>
<dbReference type="GO" id="GO:0043190">
    <property type="term" value="C:ATP-binding cassette (ABC) transporter complex"/>
    <property type="evidence" value="ECO:0007669"/>
    <property type="project" value="InterPro"/>
</dbReference>
<reference evidence="7 8" key="1">
    <citation type="submission" date="2023-09" db="EMBL/GenBank/DDBJ databases">
        <title>Demequina sp. a novel bacteria isolated from Capsicum annuum.</title>
        <authorList>
            <person name="Humaira Z."/>
            <person name="Lee J."/>
            <person name="Cho D."/>
        </authorList>
    </citation>
    <scope>NUCLEOTIDE SEQUENCE [LARGE SCALE GENOMIC DNA]</scope>
    <source>
        <strain evidence="7 8">OYTSA14</strain>
    </source>
</reference>
<dbReference type="GO" id="GO:0042597">
    <property type="term" value="C:periplasmic space"/>
    <property type="evidence" value="ECO:0007669"/>
    <property type="project" value="UniProtKB-ARBA"/>
</dbReference>
<feature type="region of interest" description="Disordered" evidence="4">
    <location>
        <begin position="24"/>
        <end position="63"/>
    </location>
</feature>
<dbReference type="GO" id="GO:1904680">
    <property type="term" value="F:peptide transmembrane transporter activity"/>
    <property type="evidence" value="ECO:0007669"/>
    <property type="project" value="TreeGrafter"/>
</dbReference>
<dbReference type="RefSeq" id="WP_313498716.1">
    <property type="nucleotide sequence ID" value="NZ_CP134879.1"/>
</dbReference>
<evidence type="ECO:0000256" key="5">
    <source>
        <dbReference type="SAM" id="SignalP"/>
    </source>
</evidence>
<dbReference type="AlphaFoldDB" id="A0AA96J6X8"/>
<dbReference type="EMBL" id="CP134879">
    <property type="protein sequence ID" value="WNM24657.1"/>
    <property type="molecule type" value="Genomic_DNA"/>
</dbReference>
<protein>
    <submittedName>
        <fullName evidence="7">ABC transporter substrate-binding protein</fullName>
    </submittedName>
</protein>
<keyword evidence="2" id="KW-0813">Transport</keyword>
<sequence>MFSIKRGLIATAVVSTISLVAGCSGGSGTSDTTASGDSTSTTGGTLTIATSTPPTSMSAQNTGFGSESLYTQAVYDSLLRAEPDGTISPNLATEWSWNSDRTVLTMKLRDDVTFTDGTQFNADVAAQNVLRFRDGTSSNASWLSRVADAKAVDDYTLEIDMSEPDPSLEWYLTMNAGMQESPAAFDSPDVETTPIGSGPYILDTASTVVGTTYVYDANPDYWNPDEQYYSHLVLNIYSDSSALLNAIQGGQVNAGLVSDTTTIPQIEAAGFSLVSSELDYQGLLLMDRDGTLAPELSDVRVRQAINMAFDREALLNAFVSGYGSVTEQIWPESSSSYDASLDTTYSYDPEGAKALLAEAGYPNGFTLQMPSSSAFPSQIFPLIQQQLADIGITVEYTDLQIGDYINDMIAAKYPAAFMQLQEDPTDWQIATFSITPEAIFNPFHVEDATVTDLVSKIQQGDTAAGAELNKYVVDQAWFAPFYRLTTNFAVDANTTAVAQTGNVYPYIWNIKPAA</sequence>
<proteinExistence type="inferred from homology"/>
<dbReference type="InterPro" id="IPR030678">
    <property type="entry name" value="Peptide/Ni-bd"/>
</dbReference>
<dbReference type="PANTHER" id="PTHR30290">
    <property type="entry name" value="PERIPLASMIC BINDING COMPONENT OF ABC TRANSPORTER"/>
    <property type="match status" value="1"/>
</dbReference>
<evidence type="ECO:0000256" key="3">
    <source>
        <dbReference type="ARBA" id="ARBA00022729"/>
    </source>
</evidence>
<evidence type="ECO:0000259" key="6">
    <source>
        <dbReference type="Pfam" id="PF00496"/>
    </source>
</evidence>
<dbReference type="Pfam" id="PF00496">
    <property type="entry name" value="SBP_bac_5"/>
    <property type="match status" value="1"/>
</dbReference>
<dbReference type="InterPro" id="IPR039424">
    <property type="entry name" value="SBP_5"/>
</dbReference>
<organism evidence="7 8">
    <name type="scientific">Demequina capsici</name>
    <dbReference type="NCBI Taxonomy" id="3075620"/>
    <lineage>
        <taxon>Bacteria</taxon>
        <taxon>Bacillati</taxon>
        <taxon>Actinomycetota</taxon>
        <taxon>Actinomycetes</taxon>
        <taxon>Micrococcales</taxon>
        <taxon>Demequinaceae</taxon>
        <taxon>Demequina</taxon>
    </lineage>
</organism>
<feature type="compositionally biased region" description="Polar residues" evidence="4">
    <location>
        <begin position="53"/>
        <end position="63"/>
    </location>
</feature>
<dbReference type="PANTHER" id="PTHR30290:SF9">
    <property type="entry name" value="OLIGOPEPTIDE-BINDING PROTEIN APPA"/>
    <property type="match status" value="1"/>
</dbReference>
<gene>
    <name evidence="7" type="ORF">RN606_00480</name>
</gene>
<dbReference type="InterPro" id="IPR000914">
    <property type="entry name" value="SBP_5_dom"/>
</dbReference>
<dbReference type="PIRSF" id="PIRSF002741">
    <property type="entry name" value="MppA"/>
    <property type="match status" value="1"/>
</dbReference>